<protein>
    <submittedName>
        <fullName evidence="2">Uncharacterized protein</fullName>
    </submittedName>
</protein>
<proteinExistence type="predicted"/>
<sequence>MPVPGSAAGTAAVPHQAPGPDRTARREERRREDRPTPTSPAWADLEHQQEQLRHGADRHPVCGADDGRCPTLAVVGETQCAEHLGWPLCPSHDGHPCTVRTRTGDQCATCQDQARYARLDVALPVTPTDDGTCPGHSGPCGRAAMPGDPYCACCRIASQRDRDRVIQEWEAVRDAAVAAARPQEAPESAPAPF</sequence>
<keyword evidence="3" id="KW-1185">Reference proteome</keyword>
<dbReference type="GeneID" id="63984640"/>
<geneLocation type="plasmid" evidence="2 3">
    <name>unnamed1</name>
</geneLocation>
<dbReference type="Proteomes" id="UP000598054">
    <property type="component" value="Plasmid unnamed1"/>
</dbReference>
<evidence type="ECO:0000313" key="2">
    <source>
        <dbReference type="EMBL" id="QRV45818.1"/>
    </source>
</evidence>
<accession>A0ABX7JGY1</accession>
<evidence type="ECO:0000256" key="1">
    <source>
        <dbReference type="SAM" id="MobiDB-lite"/>
    </source>
</evidence>
<keyword evidence="2" id="KW-0614">Plasmid</keyword>
<reference evidence="2 3" key="1">
    <citation type="submission" date="2021-02" db="EMBL/GenBank/DDBJ databases">
        <title>FDA dAtabase for Regulatory Grade micrObial Sequences (FDA-ARGOS): Supporting development and validation of Infectious Disease Dx tests.</title>
        <authorList>
            <person name="Sproer C."/>
            <person name="Gronow S."/>
            <person name="Severitt S."/>
            <person name="Schroder I."/>
            <person name="Tallon L."/>
            <person name="Sadzewicz L."/>
            <person name="Zhao X."/>
            <person name="Boylan J."/>
            <person name="Ott S."/>
            <person name="Bowen H."/>
            <person name="Vavikolanu K."/>
            <person name="Mehta A."/>
            <person name="Aluvathingal J."/>
            <person name="Nadendla S."/>
            <person name="Lowell S."/>
            <person name="Myers T."/>
            <person name="Yan Y."/>
            <person name="Sichtig H."/>
        </authorList>
    </citation>
    <scope>NUCLEOTIDE SEQUENCE [LARGE SCALE GENOMIC DNA]</scope>
    <source>
        <strain evidence="2 3">FDAARGOS_1211</strain>
        <plasmid evidence="2 3">unnamed1</plasmid>
    </source>
</reference>
<gene>
    <name evidence="2" type="ORF">I6J41_33990</name>
</gene>
<organism evidence="2 3">
    <name type="scientific">Streptomyces californicus</name>
    <dbReference type="NCBI Taxonomy" id="67351"/>
    <lineage>
        <taxon>Bacteria</taxon>
        <taxon>Bacillati</taxon>
        <taxon>Actinomycetota</taxon>
        <taxon>Actinomycetes</taxon>
        <taxon>Kitasatosporales</taxon>
        <taxon>Streptomycetaceae</taxon>
        <taxon>Streptomyces</taxon>
    </lineage>
</organism>
<name>A0ABX7JGY1_9ACTN</name>
<dbReference type="EMBL" id="CP070250">
    <property type="protein sequence ID" value="QRV45818.1"/>
    <property type="molecule type" value="Genomic_DNA"/>
</dbReference>
<feature type="region of interest" description="Disordered" evidence="1">
    <location>
        <begin position="1"/>
        <end position="43"/>
    </location>
</feature>
<evidence type="ECO:0000313" key="3">
    <source>
        <dbReference type="Proteomes" id="UP000598054"/>
    </source>
</evidence>
<dbReference type="RefSeq" id="WP_030119616.1">
    <property type="nucleotide sequence ID" value="NZ_CP070243.1"/>
</dbReference>
<feature type="compositionally biased region" description="Basic and acidic residues" evidence="1">
    <location>
        <begin position="22"/>
        <end position="35"/>
    </location>
</feature>